<dbReference type="EMBL" id="VXIS01000092">
    <property type="protein sequence ID" value="KAA8906122.1"/>
    <property type="molecule type" value="Genomic_DNA"/>
</dbReference>
<dbReference type="AlphaFoldDB" id="A0A5J5EX46"/>
<keyword evidence="2" id="KW-0812">Transmembrane</keyword>
<feature type="compositionally biased region" description="Polar residues" evidence="1">
    <location>
        <begin position="43"/>
        <end position="52"/>
    </location>
</feature>
<feature type="transmembrane region" description="Helical" evidence="2">
    <location>
        <begin position="62"/>
        <end position="80"/>
    </location>
</feature>
<evidence type="ECO:0000256" key="1">
    <source>
        <dbReference type="SAM" id="MobiDB-lite"/>
    </source>
</evidence>
<evidence type="ECO:0000256" key="2">
    <source>
        <dbReference type="SAM" id="Phobius"/>
    </source>
</evidence>
<evidence type="ECO:0000313" key="5">
    <source>
        <dbReference type="Proteomes" id="UP000326924"/>
    </source>
</evidence>
<gene>
    <name evidence="4" type="ORF">FN846DRAFT_890297</name>
</gene>
<keyword evidence="3" id="KW-0732">Signal</keyword>
<feature type="chain" id="PRO_5023867499" evidence="3">
    <location>
        <begin position="21"/>
        <end position="167"/>
    </location>
</feature>
<proteinExistence type="predicted"/>
<feature type="signal peptide" evidence="3">
    <location>
        <begin position="1"/>
        <end position="20"/>
    </location>
</feature>
<keyword evidence="2" id="KW-1133">Transmembrane helix</keyword>
<dbReference type="InParanoid" id="A0A5J5EX46"/>
<name>A0A5J5EX46_9PEZI</name>
<comment type="caution">
    <text evidence="4">The sequence shown here is derived from an EMBL/GenBank/DDBJ whole genome shotgun (WGS) entry which is preliminary data.</text>
</comment>
<keyword evidence="2" id="KW-0472">Membrane</keyword>
<evidence type="ECO:0000256" key="3">
    <source>
        <dbReference type="SAM" id="SignalP"/>
    </source>
</evidence>
<keyword evidence="5" id="KW-1185">Reference proteome</keyword>
<feature type="region of interest" description="Disordered" evidence="1">
    <location>
        <begin position="116"/>
        <end position="136"/>
    </location>
</feature>
<organism evidence="4 5">
    <name type="scientific">Sphaerosporella brunnea</name>
    <dbReference type="NCBI Taxonomy" id="1250544"/>
    <lineage>
        <taxon>Eukaryota</taxon>
        <taxon>Fungi</taxon>
        <taxon>Dikarya</taxon>
        <taxon>Ascomycota</taxon>
        <taxon>Pezizomycotina</taxon>
        <taxon>Pezizomycetes</taxon>
        <taxon>Pezizales</taxon>
        <taxon>Pyronemataceae</taxon>
        <taxon>Sphaerosporella</taxon>
    </lineage>
</organism>
<protein>
    <submittedName>
        <fullName evidence="4">Uncharacterized protein</fullName>
    </submittedName>
</protein>
<evidence type="ECO:0000313" key="4">
    <source>
        <dbReference type="EMBL" id="KAA8906122.1"/>
    </source>
</evidence>
<sequence length="167" mass="18684">MERLLALLLILLYGREPAAAQHLNKRAEPTEPTEPPLFPTPSNTPNQDQATENPRVSLGLKISFGILAAIFSLSILFCAYRSSRRGRNEAKDVEVHPPDSGNDQAVEGLELRGVHDEEAEEVERPRLPEDAHVSQERVRSWVMELDHREVESPPAYEGHGGERYAVT</sequence>
<reference evidence="4 5" key="1">
    <citation type="submission" date="2019-09" db="EMBL/GenBank/DDBJ databases">
        <title>Draft genome of the ectomycorrhizal ascomycete Sphaerosporella brunnea.</title>
        <authorList>
            <consortium name="DOE Joint Genome Institute"/>
            <person name="Benucci G.M."/>
            <person name="Marozzi G."/>
            <person name="Antonielli L."/>
            <person name="Sanchez S."/>
            <person name="Marco P."/>
            <person name="Wang X."/>
            <person name="Falini L.B."/>
            <person name="Barry K."/>
            <person name="Haridas S."/>
            <person name="Lipzen A."/>
            <person name="Labutti K."/>
            <person name="Grigoriev I.V."/>
            <person name="Murat C."/>
            <person name="Martin F."/>
            <person name="Albertini E."/>
            <person name="Donnini D."/>
            <person name="Bonito G."/>
        </authorList>
    </citation>
    <scope>NUCLEOTIDE SEQUENCE [LARGE SCALE GENOMIC DNA]</scope>
    <source>
        <strain evidence="4 5">Sb_GMNB300</strain>
    </source>
</reference>
<accession>A0A5J5EX46</accession>
<dbReference type="OrthoDB" id="10373787at2759"/>
<feature type="region of interest" description="Disordered" evidence="1">
    <location>
        <begin position="22"/>
        <end position="52"/>
    </location>
</feature>
<dbReference type="Proteomes" id="UP000326924">
    <property type="component" value="Unassembled WGS sequence"/>
</dbReference>